<feature type="region of interest" description="Disordered" evidence="1">
    <location>
        <begin position="1"/>
        <end position="21"/>
    </location>
</feature>
<dbReference type="GO" id="GO:0003964">
    <property type="term" value="F:RNA-directed DNA polymerase activity"/>
    <property type="evidence" value="ECO:0007669"/>
    <property type="project" value="UniProtKB-KW"/>
</dbReference>
<evidence type="ECO:0000313" key="3">
    <source>
        <dbReference type="EMBL" id="GFB23076.1"/>
    </source>
</evidence>
<keyword evidence="3" id="KW-0808">Transferase</keyword>
<feature type="domain" description="Endonuclease/exonuclease/phosphatase" evidence="2">
    <location>
        <begin position="47"/>
        <end position="152"/>
    </location>
</feature>
<keyword evidence="3" id="KW-0695">RNA-directed DNA polymerase</keyword>
<dbReference type="Gene3D" id="3.60.10.10">
    <property type="entry name" value="Endonuclease/exonuclease/phosphatase"/>
    <property type="match status" value="1"/>
</dbReference>
<name>A0A699L835_TANCI</name>
<proteinExistence type="predicted"/>
<dbReference type="PANTHER" id="PTHR33710:SF64">
    <property type="entry name" value="ENDONUCLEASE_EXONUCLEASE_PHOSPHATASE DOMAIN-CONTAINING PROTEIN"/>
    <property type="match status" value="1"/>
</dbReference>
<reference evidence="3" key="1">
    <citation type="journal article" date="2019" name="Sci. Rep.">
        <title>Draft genome of Tanacetum cinerariifolium, the natural source of mosquito coil.</title>
        <authorList>
            <person name="Yamashiro T."/>
            <person name="Shiraishi A."/>
            <person name="Satake H."/>
            <person name="Nakayama K."/>
        </authorList>
    </citation>
    <scope>NUCLEOTIDE SEQUENCE</scope>
</reference>
<evidence type="ECO:0000256" key="1">
    <source>
        <dbReference type="SAM" id="MobiDB-lite"/>
    </source>
</evidence>
<sequence length="263" mass="29869">MNSYPFKGTRKHKSLTKVNSGSINKKVESTCSGRFKKSKTPRKGGSILSLMEEVVKEGEIVMMGDFNEVRHKADRFGSKFNAHDAEIFNSFIYNAGLDEVPLGGSAYTWCHKSTSKMTKLDKFLVSENLLNSCPNINAITLDRHISDHRPIIFRESMFDYGPIRLNLKAEISKLKEELQGFDMEIDKGNGSEELVHKRLEVLNKNQQISNIQTSEVAQKAKITWAVKGDENTKFFHGMLNKKRDQSNIRVVMVNGLWIDNPVQ</sequence>
<keyword evidence="3" id="KW-0548">Nucleotidyltransferase</keyword>
<comment type="caution">
    <text evidence="3">The sequence shown here is derived from an EMBL/GenBank/DDBJ whole genome shotgun (WGS) entry which is preliminary data.</text>
</comment>
<evidence type="ECO:0000259" key="2">
    <source>
        <dbReference type="Pfam" id="PF14529"/>
    </source>
</evidence>
<organism evidence="3">
    <name type="scientific">Tanacetum cinerariifolium</name>
    <name type="common">Dalmatian daisy</name>
    <name type="synonym">Chrysanthemum cinerariifolium</name>
    <dbReference type="NCBI Taxonomy" id="118510"/>
    <lineage>
        <taxon>Eukaryota</taxon>
        <taxon>Viridiplantae</taxon>
        <taxon>Streptophyta</taxon>
        <taxon>Embryophyta</taxon>
        <taxon>Tracheophyta</taxon>
        <taxon>Spermatophyta</taxon>
        <taxon>Magnoliopsida</taxon>
        <taxon>eudicotyledons</taxon>
        <taxon>Gunneridae</taxon>
        <taxon>Pentapetalae</taxon>
        <taxon>asterids</taxon>
        <taxon>campanulids</taxon>
        <taxon>Asterales</taxon>
        <taxon>Asteraceae</taxon>
        <taxon>Asteroideae</taxon>
        <taxon>Anthemideae</taxon>
        <taxon>Anthemidinae</taxon>
        <taxon>Tanacetum</taxon>
    </lineage>
</organism>
<dbReference type="InterPro" id="IPR005135">
    <property type="entry name" value="Endo/exonuclease/phosphatase"/>
</dbReference>
<accession>A0A699L835</accession>
<dbReference type="InterPro" id="IPR036691">
    <property type="entry name" value="Endo/exonu/phosph_ase_sf"/>
</dbReference>
<protein>
    <submittedName>
        <fullName evidence="3">RNA-directed DNA polymerase, eukaryota</fullName>
    </submittedName>
</protein>
<feature type="non-terminal residue" evidence="3">
    <location>
        <position position="263"/>
    </location>
</feature>
<dbReference type="Pfam" id="PF14529">
    <property type="entry name" value="Exo_endo_phos_2"/>
    <property type="match status" value="1"/>
</dbReference>
<dbReference type="AlphaFoldDB" id="A0A699L835"/>
<dbReference type="PANTHER" id="PTHR33710">
    <property type="entry name" value="BNAC02G09200D PROTEIN"/>
    <property type="match status" value="1"/>
</dbReference>
<gene>
    <name evidence="3" type="ORF">Tci_695047</name>
</gene>
<dbReference type="SUPFAM" id="SSF56219">
    <property type="entry name" value="DNase I-like"/>
    <property type="match status" value="1"/>
</dbReference>
<dbReference type="EMBL" id="BKCJ010580863">
    <property type="protein sequence ID" value="GFB23076.1"/>
    <property type="molecule type" value="Genomic_DNA"/>
</dbReference>